<keyword evidence="6" id="KW-0449">Lipoprotein</keyword>
<feature type="domain" description="Trypanosome variant surface glycoprotein A-type N-terminal" evidence="9">
    <location>
        <begin position="14"/>
        <end position="279"/>
    </location>
</feature>
<dbReference type="SUPFAM" id="SSF58087">
    <property type="entry name" value="Variant surface glycoprotein (N-terminal domain)"/>
    <property type="match status" value="1"/>
</dbReference>
<dbReference type="VEuPathDB" id="TriTrypDB:Tb427_000368600"/>
<evidence type="ECO:0000256" key="2">
    <source>
        <dbReference type="ARBA" id="ARBA00022475"/>
    </source>
</evidence>
<accession>M4SY66</accession>
<dbReference type="Pfam" id="PF00913">
    <property type="entry name" value="Trypan_glycop"/>
    <property type="match status" value="1"/>
</dbReference>
<keyword evidence="3" id="KW-0336">GPI-anchor</keyword>
<reference evidence="10" key="1">
    <citation type="submission" date="2013-02" db="EMBL/GenBank/DDBJ databases">
        <authorList>
            <person name="Cross G.A.M."/>
            <person name="Kim H.-S."/>
            <person name="Wickstead B."/>
        </authorList>
    </citation>
    <scope>NUCLEOTIDE SEQUENCE</scope>
    <source>
        <strain evidence="10">Lister 427</strain>
    </source>
</reference>
<comment type="subcellular location">
    <subcellularLocation>
        <location evidence="1">Cell membrane</location>
        <topology evidence="1">Lipid-anchor</topology>
        <topology evidence="1">GPI-anchor</topology>
    </subcellularLocation>
</comment>
<dbReference type="Gene3D" id="3.90.150.10">
    <property type="entry name" value="Variant Surface Glycoprotein, subunit A domain 1"/>
    <property type="match status" value="1"/>
</dbReference>
<keyword evidence="5" id="KW-0325">Glycoprotein</keyword>
<evidence type="ECO:0000259" key="9">
    <source>
        <dbReference type="Pfam" id="PF00913"/>
    </source>
</evidence>
<keyword evidence="8" id="KW-0732">Signal</keyword>
<dbReference type="EMBL" id="KC612790">
    <property type="protein sequence ID" value="AGH60221.1"/>
    <property type="molecule type" value="Genomic_DNA"/>
</dbReference>
<keyword evidence="2" id="KW-1003">Cell membrane</keyword>
<feature type="region of interest" description="Disordered" evidence="7">
    <location>
        <begin position="412"/>
        <end position="440"/>
    </location>
</feature>
<feature type="compositionally biased region" description="Polar residues" evidence="7">
    <location>
        <begin position="431"/>
        <end position="440"/>
    </location>
</feature>
<evidence type="ECO:0000256" key="8">
    <source>
        <dbReference type="SAM" id="SignalP"/>
    </source>
</evidence>
<proteinExistence type="predicted"/>
<reference evidence="10" key="2">
    <citation type="journal article" date="2014" name="Mol. Biochem. Parasitol.">
        <title>Capturing the variant surface glycoprotein repertoire (the VSGnome) of Trypanosoma brucei Lister 427.</title>
        <authorList>
            <person name="Cross G.A."/>
            <person name="Kim H.S."/>
            <person name="Wickstead B."/>
        </authorList>
    </citation>
    <scope>NUCLEOTIDE SEQUENCE</scope>
    <source>
        <strain evidence="10">Lister 427</strain>
    </source>
</reference>
<feature type="chain" id="PRO_5004058585" evidence="8">
    <location>
        <begin position="27"/>
        <end position="440"/>
    </location>
</feature>
<dbReference type="InterPro" id="IPR001812">
    <property type="entry name" value="Trypano_VSG_A_N_dom"/>
</dbReference>
<evidence type="ECO:0000256" key="6">
    <source>
        <dbReference type="ARBA" id="ARBA00023288"/>
    </source>
</evidence>
<dbReference type="AlphaFoldDB" id="M4SY66"/>
<organism evidence="10">
    <name type="scientific">Trypanosoma brucei</name>
    <dbReference type="NCBI Taxonomy" id="5691"/>
    <lineage>
        <taxon>Eukaryota</taxon>
        <taxon>Discoba</taxon>
        <taxon>Euglenozoa</taxon>
        <taxon>Kinetoplastea</taxon>
        <taxon>Metakinetoplastina</taxon>
        <taxon>Trypanosomatida</taxon>
        <taxon>Trypanosomatidae</taxon>
        <taxon>Trypanosoma</taxon>
    </lineage>
</organism>
<name>M4SY66_9TRYP</name>
<evidence type="ECO:0000256" key="4">
    <source>
        <dbReference type="ARBA" id="ARBA00023136"/>
    </source>
</evidence>
<dbReference type="GO" id="GO:0005886">
    <property type="term" value="C:plasma membrane"/>
    <property type="evidence" value="ECO:0007669"/>
    <property type="project" value="UniProtKB-SubCell"/>
</dbReference>
<keyword evidence="4" id="KW-0472">Membrane</keyword>
<evidence type="ECO:0000256" key="5">
    <source>
        <dbReference type="ARBA" id="ARBA00023180"/>
    </source>
</evidence>
<dbReference type="GO" id="GO:0042783">
    <property type="term" value="P:symbiont-mediated evasion of host immune response"/>
    <property type="evidence" value="ECO:0007669"/>
    <property type="project" value="InterPro"/>
</dbReference>
<protein>
    <submittedName>
        <fullName evidence="10">Variant surface glycoprotein 1287</fullName>
    </submittedName>
</protein>
<evidence type="ECO:0000256" key="3">
    <source>
        <dbReference type="ARBA" id="ARBA00022622"/>
    </source>
</evidence>
<evidence type="ECO:0000256" key="1">
    <source>
        <dbReference type="ARBA" id="ARBA00004609"/>
    </source>
</evidence>
<evidence type="ECO:0000256" key="7">
    <source>
        <dbReference type="SAM" id="MobiDB-lite"/>
    </source>
</evidence>
<feature type="signal peptide" evidence="8">
    <location>
        <begin position="1"/>
        <end position="26"/>
    </location>
</feature>
<dbReference type="GO" id="GO:0098552">
    <property type="term" value="C:side of membrane"/>
    <property type="evidence" value="ECO:0007669"/>
    <property type="project" value="UniProtKB-KW"/>
</dbReference>
<evidence type="ECO:0000313" key="10">
    <source>
        <dbReference type="EMBL" id="AGH60221.1"/>
    </source>
</evidence>
<feature type="compositionally biased region" description="Basic and acidic residues" evidence="7">
    <location>
        <begin position="414"/>
        <end position="430"/>
    </location>
</feature>
<sequence>MTRSHPLRAAAKAVIAMAILAAQSQGNKGSIKTAMIKPVCDFATEMKKVTAFALSKATQLSTEITQLRELQAMATKEIQKKGGATTGKRRALVLKMSQIIAQGPTEIEATAAKAIKAAAVCANMAGRVEDFVRVLAQATSGSKFCLGTGGTAATAPSDIPCLLASNKHTAMPLTPDNNLPQIQAKHLAIKSAASKHGGEDATSSPDCQLTQAGSSHGGYLQTTAATANIVWANGLFKALQSDAAMTQSNWEQQADATMTGSEFKDCLDKLNELASAGVAYSGDIENLLKLGSKQASDIKPITIQEGEFGKNDPPTDTTITTQDLEKLAKDLNPETENASTAVDNQIADASLELLKEELATNITQCKLVAKTSAKENCEVTKPQPAKCDDKEQGECDKTTGCEWKDNTCKITEGAQKEEEKAKQETGKDGKPTSTCKKTGE</sequence>